<proteinExistence type="predicted"/>
<evidence type="ECO:0000313" key="4">
    <source>
        <dbReference type="Proteomes" id="UP000789570"/>
    </source>
</evidence>
<feature type="compositionally biased region" description="Basic and acidic residues" evidence="2">
    <location>
        <begin position="544"/>
        <end position="553"/>
    </location>
</feature>
<dbReference type="EMBL" id="CAJVPQ010002464">
    <property type="protein sequence ID" value="CAG8598009.1"/>
    <property type="molecule type" value="Genomic_DNA"/>
</dbReference>
<feature type="compositionally biased region" description="Low complexity" evidence="2">
    <location>
        <begin position="205"/>
        <end position="214"/>
    </location>
</feature>
<accession>A0A9N9CC10</accession>
<evidence type="ECO:0000256" key="1">
    <source>
        <dbReference type="SAM" id="Coils"/>
    </source>
</evidence>
<feature type="region of interest" description="Disordered" evidence="2">
    <location>
        <begin position="146"/>
        <end position="214"/>
    </location>
</feature>
<sequence length="575" mass="65422">MSVHEYFNRNQESWSISDFLSECKLEPFDRKTDCYIKSLKLIAEFDHGNRQECAKVLLDRWLFAEPALDSLGHRRPSRSPDIQGFSLSLHWTHWGTGGLLGRYDDDRKKAKNWNDKRRDQIHINQPISGDGNILCINGNINGGTLTGYSSKRDQESDDDFQPPKAPSTKRKKQLSLPKSKESVKLTGSKKAKTTGRKENVDDNIDNSFISDSSSSSIKTARSSFMSASLDNKQDLDSISSGSEGRETKSVDVVQVEEEIRELTQDEISIRNKLLTILSIQQEKDIKSGKDFLSSSSLNNIIDLSNNEVQTEVIKSLNTNQIDWINKFLSKKVWNQTREFQQYISQFNEGVCDRVHIPVLVRESFVPKGSFNSYIHEAHDIAQQILTHLIELTTPDTKKHKIDGLTKIINTTQKNQTIILVEFSFGRRAPQSKEDNDQIKLYRNSMRTLNKLLQSMPKDIARVYLIQSANGLTKIKYLVRPLPSIYILQLFTCIKIPVSFDDFEQFAKKIVDLMEWQVDVLSTVRKMNKVTIGNTHNHITSVQDTPEKKKEAEKNQPSSPKSPCPGGSISELPSLI</sequence>
<organism evidence="3 4">
    <name type="scientific">Funneliformis caledonium</name>
    <dbReference type="NCBI Taxonomy" id="1117310"/>
    <lineage>
        <taxon>Eukaryota</taxon>
        <taxon>Fungi</taxon>
        <taxon>Fungi incertae sedis</taxon>
        <taxon>Mucoromycota</taxon>
        <taxon>Glomeromycotina</taxon>
        <taxon>Glomeromycetes</taxon>
        <taxon>Glomerales</taxon>
        <taxon>Glomeraceae</taxon>
        <taxon>Funneliformis</taxon>
    </lineage>
</organism>
<dbReference type="OrthoDB" id="2397787at2759"/>
<evidence type="ECO:0000313" key="3">
    <source>
        <dbReference type="EMBL" id="CAG8598009.1"/>
    </source>
</evidence>
<name>A0A9N9CC10_9GLOM</name>
<protein>
    <submittedName>
        <fullName evidence="3">444_t:CDS:1</fullName>
    </submittedName>
</protein>
<feature type="compositionally biased region" description="Polar residues" evidence="2">
    <location>
        <begin position="534"/>
        <end position="543"/>
    </location>
</feature>
<gene>
    <name evidence="3" type="ORF">FCALED_LOCUS8442</name>
</gene>
<comment type="caution">
    <text evidence="3">The sequence shown here is derived from an EMBL/GenBank/DDBJ whole genome shotgun (WGS) entry which is preliminary data.</text>
</comment>
<evidence type="ECO:0000256" key="2">
    <source>
        <dbReference type="SAM" id="MobiDB-lite"/>
    </source>
</evidence>
<dbReference type="AlphaFoldDB" id="A0A9N9CC10"/>
<keyword evidence="4" id="KW-1185">Reference proteome</keyword>
<feature type="region of interest" description="Disordered" evidence="2">
    <location>
        <begin position="534"/>
        <end position="575"/>
    </location>
</feature>
<reference evidence="3" key="1">
    <citation type="submission" date="2021-06" db="EMBL/GenBank/DDBJ databases">
        <authorList>
            <person name="Kallberg Y."/>
            <person name="Tangrot J."/>
            <person name="Rosling A."/>
        </authorList>
    </citation>
    <scope>NUCLEOTIDE SEQUENCE</scope>
    <source>
        <strain evidence="3">UK204</strain>
    </source>
</reference>
<feature type="compositionally biased region" description="Low complexity" evidence="2">
    <location>
        <begin position="556"/>
        <end position="569"/>
    </location>
</feature>
<feature type="coiled-coil region" evidence="1">
    <location>
        <begin position="245"/>
        <end position="272"/>
    </location>
</feature>
<keyword evidence="1" id="KW-0175">Coiled coil</keyword>
<dbReference type="Proteomes" id="UP000789570">
    <property type="component" value="Unassembled WGS sequence"/>
</dbReference>